<organism evidence="1 2">
    <name type="scientific">Naganishia friedmannii</name>
    <dbReference type="NCBI Taxonomy" id="89922"/>
    <lineage>
        <taxon>Eukaryota</taxon>
        <taxon>Fungi</taxon>
        <taxon>Dikarya</taxon>
        <taxon>Basidiomycota</taxon>
        <taxon>Agaricomycotina</taxon>
        <taxon>Tremellomycetes</taxon>
        <taxon>Filobasidiales</taxon>
        <taxon>Filobasidiaceae</taxon>
        <taxon>Naganishia</taxon>
    </lineage>
</organism>
<name>A0ACC2UZ54_9TREE</name>
<gene>
    <name evidence="1" type="ORF">QFC21_006864</name>
</gene>
<sequence>MASPNPPPFSETFQKSIPRSPTLVGERDSRRSSFFAKRTSTTSDYFSKPAQGMTGITRPDRALASDSDHTPPNYDLDAPLHAGKTLASPSTLVDAASEHSGSGDNGVEDTFARLSSVRKHVLLAIFSLATALDVVSVSGLITTTESISVDLGLQAGNITWILTAYSMTFASFLLFWGRVSDLYPAHIVFEGGFVMLAVFFLISSFVTNKYGFLVLRALQGIAASSTIPSAYHLIVHLFPVRDKQQSALALLGLIAAIANTLGVVLGGVFELASWRWLFRFMAILAFASAGIGALIMPWKMERHVAANKFSKLQRLDLVGVFLMTAALLLFILGLTSGTTDGWKNEHFLAPFLISCLLTVAFFVWESRIHEDKALLSMKLLKLPNLILLCFMAMTPYLWWGTVSLALANYYQIVSHHSAILAAARILPIGIAGLVGGTLVQYVPTMLSRPKWTVIVGVFMAIVPATVLLILADGGHGNDYWKYMAGLYTLVDNDLSNWKGTQYGFYFVIAWLAVSLLAFAIFYRPEASQKVLQELDATEKVPVDGVVKSTVSPV</sequence>
<evidence type="ECO:0000313" key="2">
    <source>
        <dbReference type="Proteomes" id="UP001227268"/>
    </source>
</evidence>
<dbReference type="EMBL" id="JASBWT010000039">
    <property type="protein sequence ID" value="KAJ9092363.1"/>
    <property type="molecule type" value="Genomic_DNA"/>
</dbReference>
<keyword evidence="2" id="KW-1185">Reference proteome</keyword>
<protein>
    <submittedName>
        <fullName evidence="1">Uncharacterized protein</fullName>
    </submittedName>
</protein>
<reference evidence="1" key="1">
    <citation type="submission" date="2023-04" db="EMBL/GenBank/DDBJ databases">
        <title>Draft Genome sequencing of Naganishia species isolated from polar environments using Oxford Nanopore Technology.</title>
        <authorList>
            <person name="Leo P."/>
            <person name="Venkateswaran K."/>
        </authorList>
    </citation>
    <scope>NUCLEOTIDE SEQUENCE</scope>
    <source>
        <strain evidence="1">MNA-CCFEE 5423</strain>
    </source>
</reference>
<proteinExistence type="predicted"/>
<dbReference type="Proteomes" id="UP001227268">
    <property type="component" value="Unassembled WGS sequence"/>
</dbReference>
<accession>A0ACC2UZ54</accession>
<evidence type="ECO:0000313" key="1">
    <source>
        <dbReference type="EMBL" id="KAJ9092363.1"/>
    </source>
</evidence>
<comment type="caution">
    <text evidence="1">The sequence shown here is derived from an EMBL/GenBank/DDBJ whole genome shotgun (WGS) entry which is preliminary data.</text>
</comment>